<evidence type="ECO:0000313" key="3">
    <source>
        <dbReference type="EMBL" id="RPB07075.1"/>
    </source>
</evidence>
<keyword evidence="2" id="KW-0812">Transmembrane</keyword>
<organism evidence="3 4">
    <name type="scientific">Morchella conica CCBAS932</name>
    <dbReference type="NCBI Taxonomy" id="1392247"/>
    <lineage>
        <taxon>Eukaryota</taxon>
        <taxon>Fungi</taxon>
        <taxon>Dikarya</taxon>
        <taxon>Ascomycota</taxon>
        <taxon>Pezizomycotina</taxon>
        <taxon>Pezizomycetes</taxon>
        <taxon>Pezizales</taxon>
        <taxon>Morchellaceae</taxon>
        <taxon>Morchella</taxon>
    </lineage>
</organism>
<gene>
    <name evidence="3" type="ORF">P167DRAFT_436068</name>
</gene>
<proteinExistence type="predicted"/>
<dbReference type="EMBL" id="ML119197">
    <property type="protein sequence ID" value="RPB07075.1"/>
    <property type="molecule type" value="Genomic_DNA"/>
</dbReference>
<dbReference type="AlphaFoldDB" id="A0A3N4KMP0"/>
<dbReference type="Proteomes" id="UP000277580">
    <property type="component" value="Unassembled WGS sequence"/>
</dbReference>
<sequence>MSPEDLSHSSLKLPIDSGGVFQLWLVSGSHAYSAATLPFLVIIMFCQNRQHLSTGLWDTWCSGRGPRQRRAHCFGKIKPTPHAKTQSSPTSPLREDSV</sequence>
<name>A0A3N4KMP0_9PEZI</name>
<accession>A0A3N4KMP0</accession>
<feature type="transmembrane region" description="Helical" evidence="2">
    <location>
        <begin position="20"/>
        <end position="46"/>
    </location>
</feature>
<keyword evidence="2" id="KW-1133">Transmembrane helix</keyword>
<protein>
    <submittedName>
        <fullName evidence="3">Uncharacterized protein</fullName>
    </submittedName>
</protein>
<keyword evidence="4" id="KW-1185">Reference proteome</keyword>
<dbReference type="InParanoid" id="A0A3N4KMP0"/>
<keyword evidence="2" id="KW-0472">Membrane</keyword>
<evidence type="ECO:0000313" key="4">
    <source>
        <dbReference type="Proteomes" id="UP000277580"/>
    </source>
</evidence>
<reference evidence="3 4" key="1">
    <citation type="journal article" date="2018" name="Nat. Ecol. Evol.">
        <title>Pezizomycetes genomes reveal the molecular basis of ectomycorrhizal truffle lifestyle.</title>
        <authorList>
            <person name="Murat C."/>
            <person name="Payen T."/>
            <person name="Noel B."/>
            <person name="Kuo A."/>
            <person name="Morin E."/>
            <person name="Chen J."/>
            <person name="Kohler A."/>
            <person name="Krizsan K."/>
            <person name="Balestrini R."/>
            <person name="Da Silva C."/>
            <person name="Montanini B."/>
            <person name="Hainaut M."/>
            <person name="Levati E."/>
            <person name="Barry K.W."/>
            <person name="Belfiori B."/>
            <person name="Cichocki N."/>
            <person name="Clum A."/>
            <person name="Dockter R.B."/>
            <person name="Fauchery L."/>
            <person name="Guy J."/>
            <person name="Iotti M."/>
            <person name="Le Tacon F."/>
            <person name="Lindquist E.A."/>
            <person name="Lipzen A."/>
            <person name="Malagnac F."/>
            <person name="Mello A."/>
            <person name="Molinier V."/>
            <person name="Miyauchi S."/>
            <person name="Poulain J."/>
            <person name="Riccioni C."/>
            <person name="Rubini A."/>
            <person name="Sitrit Y."/>
            <person name="Splivallo R."/>
            <person name="Traeger S."/>
            <person name="Wang M."/>
            <person name="Zifcakova L."/>
            <person name="Wipf D."/>
            <person name="Zambonelli A."/>
            <person name="Paolocci F."/>
            <person name="Nowrousian M."/>
            <person name="Ottonello S."/>
            <person name="Baldrian P."/>
            <person name="Spatafora J.W."/>
            <person name="Henrissat B."/>
            <person name="Nagy L.G."/>
            <person name="Aury J.M."/>
            <person name="Wincker P."/>
            <person name="Grigoriev I.V."/>
            <person name="Bonfante P."/>
            <person name="Martin F.M."/>
        </authorList>
    </citation>
    <scope>NUCLEOTIDE SEQUENCE [LARGE SCALE GENOMIC DNA]</scope>
    <source>
        <strain evidence="3 4">CCBAS932</strain>
    </source>
</reference>
<evidence type="ECO:0000256" key="2">
    <source>
        <dbReference type="SAM" id="Phobius"/>
    </source>
</evidence>
<feature type="region of interest" description="Disordered" evidence="1">
    <location>
        <begin position="74"/>
        <end position="98"/>
    </location>
</feature>
<evidence type="ECO:0000256" key="1">
    <source>
        <dbReference type="SAM" id="MobiDB-lite"/>
    </source>
</evidence>